<comment type="caution">
    <text evidence="4">The sequence shown here is derived from an EMBL/GenBank/DDBJ whole genome shotgun (WGS) entry which is preliminary data.</text>
</comment>
<evidence type="ECO:0000259" key="3">
    <source>
        <dbReference type="SMART" id="SM00062"/>
    </source>
</evidence>
<dbReference type="InterPro" id="IPR001638">
    <property type="entry name" value="Solute-binding_3/MltF_N"/>
</dbReference>
<dbReference type="PANTHER" id="PTHR35936:SF13">
    <property type="entry name" value="HISTIDINE-BINDING PERIPLASMIC PROTEIN"/>
    <property type="match status" value="1"/>
</dbReference>
<gene>
    <name evidence="4" type="ORF">GCM10023337_09190</name>
</gene>
<dbReference type="Proteomes" id="UP001500227">
    <property type="component" value="Unassembled WGS sequence"/>
</dbReference>
<dbReference type="Gene3D" id="3.40.190.10">
    <property type="entry name" value="Periplasmic binding protein-like II"/>
    <property type="match status" value="2"/>
</dbReference>
<name>A0ABP9M386_9BURK</name>
<organism evidence="4 5">
    <name type="scientific">Paenalcaligenes hermetiae</name>
    <dbReference type="NCBI Taxonomy" id="1157987"/>
    <lineage>
        <taxon>Bacteria</taxon>
        <taxon>Pseudomonadati</taxon>
        <taxon>Pseudomonadota</taxon>
        <taxon>Betaproteobacteria</taxon>
        <taxon>Burkholderiales</taxon>
        <taxon>Alcaligenaceae</taxon>
        <taxon>Paenalcaligenes</taxon>
    </lineage>
</organism>
<keyword evidence="1 2" id="KW-0732">Signal</keyword>
<evidence type="ECO:0000313" key="4">
    <source>
        <dbReference type="EMBL" id="GAA5088040.1"/>
    </source>
</evidence>
<sequence length="264" mass="29019">MRKHITRLLAATLFSVASLAQASDFKEIRIATEAGYPPFEYIAPNGELQGFNIDIGNEICKRLEAKCVWIDQSFDSLIPGLQARKFDLANSTMTATDARRKVIDFSSPLYIVASRLVAHKDKPLEPTAESLKGLRVGVQQGTTMETYARKEWAPKGVQIIAYPSYTNAFTDLAAGRIDASFQEAPNAVNGFLDKPEGADFQLTGDTIKDSAILNEPIAIGLRKGNKKLKAAVDEAIQAMLTDDTIQQLSQKYFEPNTIEFPSGK</sequence>
<protein>
    <submittedName>
        <fullName evidence="4">ABC transporter substrate-binding protein</fullName>
    </submittedName>
</protein>
<reference evidence="5" key="1">
    <citation type="journal article" date="2019" name="Int. J. Syst. Evol. Microbiol.">
        <title>The Global Catalogue of Microorganisms (GCM) 10K type strain sequencing project: providing services to taxonomists for standard genome sequencing and annotation.</title>
        <authorList>
            <consortium name="The Broad Institute Genomics Platform"/>
            <consortium name="The Broad Institute Genome Sequencing Center for Infectious Disease"/>
            <person name="Wu L."/>
            <person name="Ma J."/>
        </authorList>
    </citation>
    <scope>NUCLEOTIDE SEQUENCE [LARGE SCALE GENOMIC DNA]</scope>
    <source>
        <strain evidence="5">JCM 18423</strain>
    </source>
</reference>
<accession>A0ABP9M386</accession>
<dbReference type="EMBL" id="BAABKD010000008">
    <property type="protein sequence ID" value="GAA5088040.1"/>
    <property type="molecule type" value="Genomic_DNA"/>
</dbReference>
<evidence type="ECO:0000256" key="1">
    <source>
        <dbReference type="ARBA" id="ARBA00022729"/>
    </source>
</evidence>
<feature type="domain" description="Solute-binding protein family 3/N-terminal" evidence="3">
    <location>
        <begin position="27"/>
        <end position="256"/>
    </location>
</feature>
<evidence type="ECO:0000313" key="5">
    <source>
        <dbReference type="Proteomes" id="UP001500227"/>
    </source>
</evidence>
<evidence type="ECO:0000256" key="2">
    <source>
        <dbReference type="SAM" id="SignalP"/>
    </source>
</evidence>
<dbReference type="Pfam" id="PF00497">
    <property type="entry name" value="SBP_bac_3"/>
    <property type="match status" value="1"/>
</dbReference>
<feature type="chain" id="PRO_5047402611" evidence="2">
    <location>
        <begin position="23"/>
        <end position="264"/>
    </location>
</feature>
<feature type="signal peptide" evidence="2">
    <location>
        <begin position="1"/>
        <end position="22"/>
    </location>
</feature>
<keyword evidence="5" id="KW-1185">Reference proteome</keyword>
<dbReference type="PANTHER" id="PTHR35936">
    <property type="entry name" value="MEMBRANE-BOUND LYTIC MUREIN TRANSGLYCOSYLASE F"/>
    <property type="match status" value="1"/>
</dbReference>
<proteinExistence type="predicted"/>
<dbReference type="SUPFAM" id="SSF53850">
    <property type="entry name" value="Periplasmic binding protein-like II"/>
    <property type="match status" value="1"/>
</dbReference>
<dbReference type="SMART" id="SM00062">
    <property type="entry name" value="PBPb"/>
    <property type="match status" value="1"/>
</dbReference>